<dbReference type="InterPro" id="IPR012340">
    <property type="entry name" value="NA-bd_OB-fold"/>
</dbReference>
<dbReference type="SUPFAM" id="SSF52540">
    <property type="entry name" value="P-loop containing nucleoside triphosphate hydrolases"/>
    <property type="match status" value="1"/>
</dbReference>
<dbReference type="SUPFAM" id="SSF50331">
    <property type="entry name" value="MOP-like"/>
    <property type="match status" value="1"/>
</dbReference>
<dbReference type="InterPro" id="IPR017871">
    <property type="entry name" value="ABC_transporter-like_CS"/>
</dbReference>
<evidence type="ECO:0000256" key="2">
    <source>
        <dbReference type="ARBA" id="ARBA00022448"/>
    </source>
</evidence>
<proteinExistence type="inferred from homology"/>
<evidence type="ECO:0000313" key="10">
    <source>
        <dbReference type="EMBL" id="NGO53706.1"/>
    </source>
</evidence>
<keyword evidence="6 8" id="KW-1278">Translocase</keyword>
<keyword evidence="4 8" id="KW-0547">Nucleotide-binding</keyword>
<dbReference type="Pfam" id="PF08402">
    <property type="entry name" value="TOBE_2"/>
    <property type="match status" value="1"/>
</dbReference>
<dbReference type="PROSITE" id="PS00211">
    <property type="entry name" value="ABC_TRANSPORTER_1"/>
    <property type="match status" value="1"/>
</dbReference>
<name>A0A6G4WHL0_9HYPH</name>
<dbReference type="InterPro" id="IPR008995">
    <property type="entry name" value="Mo/tungstate-bd_C_term_dom"/>
</dbReference>
<keyword evidence="11" id="KW-1185">Reference proteome</keyword>
<dbReference type="Gene3D" id="3.40.50.300">
    <property type="entry name" value="P-loop containing nucleotide triphosphate hydrolases"/>
    <property type="match status" value="1"/>
</dbReference>
<dbReference type="Pfam" id="PF00005">
    <property type="entry name" value="ABC_tran"/>
    <property type="match status" value="1"/>
</dbReference>
<protein>
    <recommendedName>
        <fullName evidence="8">Spermidine/putrescine import ATP-binding protein PotA</fullName>
        <ecNumber evidence="8">7.6.2.11</ecNumber>
    </recommendedName>
</protein>
<dbReference type="InterPro" id="IPR003439">
    <property type="entry name" value="ABC_transporter-like_ATP-bd"/>
</dbReference>
<dbReference type="PANTHER" id="PTHR42781:SF6">
    <property type="entry name" value="SPERMIDINE_PUTRESCINE IMPORT ATP-BINDING PROTEIN POTA"/>
    <property type="match status" value="1"/>
</dbReference>
<evidence type="ECO:0000313" key="11">
    <source>
        <dbReference type="Proteomes" id="UP001642900"/>
    </source>
</evidence>
<comment type="caution">
    <text evidence="10">The sequence shown here is derived from an EMBL/GenBank/DDBJ whole genome shotgun (WGS) entry which is preliminary data.</text>
</comment>
<keyword evidence="7 8" id="KW-0472">Membrane</keyword>
<dbReference type="InterPro" id="IPR003593">
    <property type="entry name" value="AAA+_ATPase"/>
</dbReference>
<dbReference type="GO" id="GO:0043190">
    <property type="term" value="C:ATP-binding cassette (ABC) transporter complex"/>
    <property type="evidence" value="ECO:0007669"/>
    <property type="project" value="InterPro"/>
</dbReference>
<dbReference type="Proteomes" id="UP001642900">
    <property type="component" value="Unassembled WGS sequence"/>
</dbReference>
<dbReference type="PROSITE" id="PS50893">
    <property type="entry name" value="ABC_TRANSPORTER_2"/>
    <property type="match status" value="1"/>
</dbReference>
<reference evidence="10 11" key="1">
    <citation type="submission" date="2020-02" db="EMBL/GenBank/DDBJ databases">
        <title>Genome sequence of strain CCNWXJ40-4.</title>
        <authorList>
            <person name="Gao J."/>
            <person name="Sun J."/>
        </authorList>
    </citation>
    <scope>NUCLEOTIDE SEQUENCE [LARGE SCALE GENOMIC DNA]</scope>
    <source>
        <strain evidence="10 11">CCNWXJ 40-4</strain>
    </source>
</reference>
<feature type="domain" description="ABC transporter" evidence="9">
    <location>
        <begin position="8"/>
        <end position="239"/>
    </location>
</feature>
<dbReference type="InterPro" id="IPR005893">
    <property type="entry name" value="PotA-like"/>
</dbReference>
<dbReference type="EMBL" id="JAAKZF010000036">
    <property type="protein sequence ID" value="NGO53706.1"/>
    <property type="molecule type" value="Genomic_DNA"/>
</dbReference>
<dbReference type="NCBIfam" id="TIGR01187">
    <property type="entry name" value="potA"/>
    <property type="match status" value="1"/>
</dbReference>
<evidence type="ECO:0000256" key="1">
    <source>
        <dbReference type="ARBA" id="ARBA00004417"/>
    </source>
</evidence>
<evidence type="ECO:0000256" key="7">
    <source>
        <dbReference type="ARBA" id="ARBA00023136"/>
    </source>
</evidence>
<keyword evidence="2 8" id="KW-0813">Transport</keyword>
<dbReference type="EC" id="7.6.2.11" evidence="8"/>
<dbReference type="InterPro" id="IPR027417">
    <property type="entry name" value="P-loop_NTPase"/>
</dbReference>
<dbReference type="SMART" id="SM00382">
    <property type="entry name" value="AAA"/>
    <property type="match status" value="1"/>
</dbReference>
<gene>
    <name evidence="8" type="primary">potA</name>
    <name evidence="10" type="ORF">G6N73_21495</name>
</gene>
<evidence type="ECO:0000256" key="6">
    <source>
        <dbReference type="ARBA" id="ARBA00022967"/>
    </source>
</evidence>
<comment type="subunit">
    <text evidence="8">The complex is composed of two ATP-binding proteins (PotA), two transmembrane proteins (PotB and PotC) and a solute-binding protein (PotD).</text>
</comment>
<dbReference type="PANTHER" id="PTHR42781">
    <property type="entry name" value="SPERMIDINE/PUTRESCINE IMPORT ATP-BINDING PROTEIN POTA"/>
    <property type="match status" value="1"/>
</dbReference>
<evidence type="ECO:0000259" key="9">
    <source>
        <dbReference type="PROSITE" id="PS50893"/>
    </source>
</evidence>
<dbReference type="InterPro" id="IPR013611">
    <property type="entry name" value="Transp-assoc_OB_typ2"/>
</dbReference>
<organism evidence="10 11">
    <name type="scientific">Allomesorhizobium camelthorni</name>
    <dbReference type="NCBI Taxonomy" id="475069"/>
    <lineage>
        <taxon>Bacteria</taxon>
        <taxon>Pseudomonadati</taxon>
        <taxon>Pseudomonadota</taxon>
        <taxon>Alphaproteobacteria</taxon>
        <taxon>Hyphomicrobiales</taxon>
        <taxon>Phyllobacteriaceae</taxon>
        <taxon>Allomesorhizobium</taxon>
    </lineage>
</organism>
<accession>A0A6G4WHL0</accession>
<dbReference type="GO" id="GO:0005524">
    <property type="term" value="F:ATP binding"/>
    <property type="evidence" value="ECO:0007669"/>
    <property type="project" value="UniProtKB-KW"/>
</dbReference>
<evidence type="ECO:0000256" key="5">
    <source>
        <dbReference type="ARBA" id="ARBA00022840"/>
    </source>
</evidence>
<comment type="similarity">
    <text evidence="8">Belongs to the ABC transporter superfamily. Spermidine/putrescine importer (TC 3.A.1.11.1) family.</text>
</comment>
<dbReference type="FunFam" id="3.40.50.300:FF:000042">
    <property type="entry name" value="Maltose/maltodextrin ABC transporter, ATP-binding protein"/>
    <property type="match status" value="1"/>
</dbReference>
<dbReference type="InterPro" id="IPR050093">
    <property type="entry name" value="ABC_SmlMolc_Importer"/>
</dbReference>
<dbReference type="AlphaFoldDB" id="A0A6G4WHL0"/>
<comment type="catalytic activity">
    <reaction evidence="8">
        <text>ATP + H2O + polyamine-[polyamine-binding protein]Side 1 = ADP + phosphate + polyamineSide 2 + [polyamine-binding protein]Side 1.</text>
        <dbReference type="EC" id="7.6.2.11"/>
    </reaction>
</comment>
<dbReference type="Gene3D" id="2.40.50.100">
    <property type="match status" value="1"/>
</dbReference>
<dbReference type="Gene3D" id="2.40.50.140">
    <property type="entry name" value="Nucleic acid-binding proteins"/>
    <property type="match status" value="1"/>
</dbReference>
<evidence type="ECO:0000256" key="4">
    <source>
        <dbReference type="ARBA" id="ARBA00022741"/>
    </source>
</evidence>
<comment type="subcellular location">
    <subcellularLocation>
        <location evidence="1">Cell inner membrane</location>
        <topology evidence="1">Peripheral membrane protein</topology>
    </subcellularLocation>
</comment>
<dbReference type="GO" id="GO:0016887">
    <property type="term" value="F:ATP hydrolysis activity"/>
    <property type="evidence" value="ECO:0007669"/>
    <property type="project" value="InterPro"/>
</dbReference>
<dbReference type="GO" id="GO:0015417">
    <property type="term" value="F:ABC-type polyamine transporter activity"/>
    <property type="evidence" value="ECO:0007669"/>
    <property type="project" value="UniProtKB-EC"/>
</dbReference>
<evidence type="ECO:0000256" key="3">
    <source>
        <dbReference type="ARBA" id="ARBA00022475"/>
    </source>
</evidence>
<comment type="function">
    <text evidence="8">Part of the ABC transporter complex PotABCD involved in spermidine/putrescine import. Responsible for energy coupling to the transport system.</text>
</comment>
<evidence type="ECO:0000256" key="8">
    <source>
        <dbReference type="RuleBase" id="RU364083"/>
    </source>
</evidence>
<keyword evidence="5 8" id="KW-0067">ATP-binding</keyword>
<keyword evidence="3 8" id="KW-1003">Cell membrane</keyword>
<sequence>MVQPPIHVGMTGISKTYDGHSFVVRNLNLEIAKGEFLTLLGPSGSGKTTTLMMLAGFEYPSSGEITLDGRPIQDKPPEKRNIGMVFQNYALFPHMTVAENVGYSLRVRGLSKEQIGARVSEALAMVQLSSLAQRKPAALSGGQQQRVALARALVFEPSLVLMDEPLGALDKKLREDLQLEIRRIADRLDLTVVYVTHDQHEALTMSDRVAIFSDGCIQQIGSAQDIYGCPANRFVAEFVGDNNCLDAKVISIEGELVRARLPGGQEVRARGSAHSKVDQRATIAIRPESIRISGQARAATLRGQVCDIIYCGDQFRIHVELPGGERLIAKSSSSLGVRMEMGSPVLLDWEPHDAWALDGR</sequence>